<reference evidence="2" key="1">
    <citation type="journal article" date="2014" name="Int. J. Syst. Evol. Microbiol.">
        <title>Complete genome of a new Firmicutes species belonging to the dominant human colonic microbiota ('Ruminococcus bicirculans') reveals two chromosomes and a selective capacity to utilize plant glucans.</title>
        <authorList>
            <consortium name="NISC Comparative Sequencing Program"/>
            <person name="Wegmann U."/>
            <person name="Louis P."/>
            <person name="Goesmann A."/>
            <person name="Henrissat B."/>
            <person name="Duncan S.H."/>
            <person name="Flint H.J."/>
        </authorList>
    </citation>
    <scope>NUCLEOTIDE SEQUENCE</scope>
    <source>
        <strain evidence="2">JCM 31486</strain>
    </source>
</reference>
<proteinExistence type="predicted"/>
<gene>
    <name evidence="1" type="ORF">ACFQ1S_26785</name>
    <name evidence="2" type="ORF">ACFQ1S_30100</name>
</gene>
<evidence type="ECO:0000313" key="1">
    <source>
        <dbReference type="EMBL" id="MFD1048885.1"/>
    </source>
</evidence>
<evidence type="ECO:0000313" key="3">
    <source>
        <dbReference type="Proteomes" id="UP001597045"/>
    </source>
</evidence>
<dbReference type="EMBL" id="JBHTIS010001847">
    <property type="protein sequence ID" value="MFD1048885.1"/>
    <property type="molecule type" value="Genomic_DNA"/>
</dbReference>
<keyword evidence="3" id="KW-1185">Reference proteome</keyword>
<protein>
    <submittedName>
        <fullName evidence="2">Quinolinate synthase NadA</fullName>
    </submittedName>
</protein>
<feature type="non-terminal residue" evidence="2">
    <location>
        <position position="41"/>
    </location>
</feature>
<evidence type="ECO:0000313" key="2">
    <source>
        <dbReference type="EMBL" id="MFD1049486.1"/>
    </source>
</evidence>
<dbReference type="EMBL" id="JBHTIS010002206">
    <property type="protein sequence ID" value="MFD1049486.1"/>
    <property type="molecule type" value="Genomic_DNA"/>
</dbReference>
<reference evidence="3" key="2">
    <citation type="journal article" date="2019" name="Int. J. Syst. Evol. Microbiol.">
        <title>The Global Catalogue of Microorganisms (GCM) 10K type strain sequencing project: providing services to taxonomists for standard genome sequencing and annotation.</title>
        <authorList>
            <consortium name="The Broad Institute Genomics Platform"/>
            <consortium name="The Broad Institute Genome Sequencing Center for Infectious Disease"/>
            <person name="Wu L."/>
            <person name="Ma J."/>
        </authorList>
    </citation>
    <scope>NUCLEOTIDE SEQUENCE [LARGE SCALE GENOMIC DNA]</scope>
    <source>
        <strain evidence="3">JCM 31486</strain>
    </source>
</reference>
<comment type="caution">
    <text evidence="2">The sequence shown here is derived from an EMBL/GenBank/DDBJ whole genome shotgun (WGS) entry which is preliminary data.</text>
</comment>
<sequence>MTAPTLEPYTGVEPDAAWQDEVRRLVDQRDAVLLAHNYQLP</sequence>
<accession>A0ABW3MG54</accession>
<name>A0ABW3MG54_9PSEU</name>
<organism evidence="2 3">
    <name type="scientific">Kibdelosporangium lantanae</name>
    <dbReference type="NCBI Taxonomy" id="1497396"/>
    <lineage>
        <taxon>Bacteria</taxon>
        <taxon>Bacillati</taxon>
        <taxon>Actinomycetota</taxon>
        <taxon>Actinomycetes</taxon>
        <taxon>Pseudonocardiales</taxon>
        <taxon>Pseudonocardiaceae</taxon>
        <taxon>Kibdelosporangium</taxon>
    </lineage>
</organism>
<reference evidence="2" key="3">
    <citation type="submission" date="2024-09" db="EMBL/GenBank/DDBJ databases">
        <authorList>
            <person name="Sun Q."/>
            <person name="Mori K."/>
        </authorList>
    </citation>
    <scope>NUCLEOTIDE SEQUENCE</scope>
    <source>
        <strain evidence="2">JCM 31486</strain>
    </source>
</reference>
<dbReference type="Proteomes" id="UP001597045">
    <property type="component" value="Unassembled WGS sequence"/>
</dbReference>